<protein>
    <recommendedName>
        <fullName evidence="1">GH15-like domain-containing protein</fullName>
    </recommendedName>
</protein>
<dbReference type="Pfam" id="PF00723">
    <property type="entry name" value="Glyco_hydro_15"/>
    <property type="match status" value="1"/>
</dbReference>
<dbReference type="SUPFAM" id="SSF48208">
    <property type="entry name" value="Six-hairpin glycosidases"/>
    <property type="match status" value="1"/>
</dbReference>
<dbReference type="InterPro" id="IPR012341">
    <property type="entry name" value="6hp_glycosidase-like_sf"/>
</dbReference>
<dbReference type="PANTHER" id="PTHR31616">
    <property type="entry name" value="TREHALASE"/>
    <property type="match status" value="1"/>
</dbReference>
<dbReference type="PANTHER" id="PTHR31616:SF0">
    <property type="entry name" value="GLUCAN 1,4-ALPHA-GLUCOSIDASE"/>
    <property type="match status" value="1"/>
</dbReference>
<accession>A0A369KZ30</accession>
<reference evidence="2" key="1">
    <citation type="submission" date="2018-04" db="EMBL/GenBank/DDBJ databases">
        <title>Draft genome sequence of the Candidatus Spirobacillus cienkowskii, a pathogen of freshwater Daphnia species, reconstructed from hemolymph metagenomic reads.</title>
        <authorList>
            <person name="Bresciani L."/>
            <person name="Lemos L.N."/>
            <person name="Wale N."/>
            <person name="Lin J.Y."/>
            <person name="Fernandes G.R."/>
            <person name="Duffy M.A."/>
            <person name="Rodrigues J.M."/>
        </authorList>
    </citation>
    <scope>NUCLEOTIDE SEQUENCE [LARGE SCALE GENOMIC DNA]</scope>
    <source>
        <strain evidence="2">Binning01</strain>
    </source>
</reference>
<dbReference type="Gene3D" id="1.50.10.10">
    <property type="match status" value="1"/>
</dbReference>
<dbReference type="InterPro" id="IPR008928">
    <property type="entry name" value="6-hairpin_glycosidase_sf"/>
</dbReference>
<evidence type="ECO:0000313" key="3">
    <source>
        <dbReference type="Proteomes" id="UP000253934"/>
    </source>
</evidence>
<dbReference type="EMBL" id="QOVW01000060">
    <property type="protein sequence ID" value="RDB36456.1"/>
    <property type="molecule type" value="Genomic_DNA"/>
</dbReference>
<evidence type="ECO:0000259" key="1">
    <source>
        <dbReference type="Pfam" id="PF00723"/>
    </source>
</evidence>
<proteinExistence type="predicted"/>
<comment type="caution">
    <text evidence="2">The sequence shown here is derived from an EMBL/GenBank/DDBJ whole genome shotgun (WGS) entry which is preliminary data.</text>
</comment>
<name>A0A369KZ30_9BACT</name>
<gene>
    <name evidence="2" type="ORF">DCC88_04825</name>
</gene>
<keyword evidence="3" id="KW-1185">Reference proteome</keyword>
<sequence length="620" mass="71325">MPENYSSITTSENIVACLGEDAQLKALFWPHKDSRHSHLEFSICGFAINGESVWLDPCRDNLQLNCDPENNLIIAQWSINHIAMPGCKVKKICSAYNTYYKENWEIHVPKELAAEKIIFWVLSSWKMKGEKRFQTVFTETGEDFIFAFSGKYWAIIGACDDACYPQFQAVRAIHHQPDKSLGEVVNHFLTDPNNFRRIEMGQVYAAAYTQPLLLKPKDNTENMFKSEINIFYGLGHSQEELEQTFLVFFNNQKSKILQKVKKDNIELLRPKELSHFDKRNYLKKVSLCVLKGLIDISGGIVAAPECDLDFRNSGGYGFVWPRDAAFCALSLIENNCLAEAKSILLFLAKVQLQNGDFFQRYECSGSKAPSWCNLQADQLGLTIIVMLEFLKHEKNEIMLHSIHNGILKLIHDFAEIGSLQFGFDLWEEHYGLHFYSHVCAYGALNRSLSYFPEMENKIKNAMRDCIKFCTNQLYVNNQKRFARSIDPHHNRDLRADISLLSCIFPVYEFPIEDSIKLSIFKFCYENLSKEYASLRYENDSYMGGNSWILSGFWMAIAAKELAKNFSEYNILSEDIFLKTINLSNQAGFFSEQVNSFDGTPVWVMPLAWSHAFYLLANLKI</sequence>
<organism evidence="2 3">
    <name type="scientific">Spirobacillus cienkowskii</name>
    <dbReference type="NCBI Taxonomy" id="495820"/>
    <lineage>
        <taxon>Bacteria</taxon>
        <taxon>Pseudomonadati</taxon>
        <taxon>Bdellovibrionota</taxon>
        <taxon>Oligoflexia</taxon>
        <taxon>Silvanigrellales</taxon>
        <taxon>Spirobacillus</taxon>
    </lineage>
</organism>
<dbReference type="InterPro" id="IPR011613">
    <property type="entry name" value="GH15-like"/>
</dbReference>
<dbReference type="Proteomes" id="UP000253934">
    <property type="component" value="Unassembled WGS sequence"/>
</dbReference>
<dbReference type="GO" id="GO:0004553">
    <property type="term" value="F:hydrolase activity, hydrolyzing O-glycosyl compounds"/>
    <property type="evidence" value="ECO:0007669"/>
    <property type="project" value="TreeGrafter"/>
</dbReference>
<evidence type="ECO:0000313" key="2">
    <source>
        <dbReference type="EMBL" id="RDB36456.1"/>
    </source>
</evidence>
<dbReference type="GO" id="GO:0005975">
    <property type="term" value="P:carbohydrate metabolic process"/>
    <property type="evidence" value="ECO:0007669"/>
    <property type="project" value="InterPro"/>
</dbReference>
<feature type="domain" description="GH15-like" evidence="1">
    <location>
        <begin position="296"/>
        <end position="616"/>
    </location>
</feature>
<dbReference type="AlphaFoldDB" id="A0A369KZ30"/>